<dbReference type="Gene3D" id="3.40.630.30">
    <property type="match status" value="1"/>
</dbReference>
<dbReference type="PANTHER" id="PTHR43792">
    <property type="entry name" value="GNAT FAMILY, PUTATIVE (AFU_ORTHOLOGUE AFUA_3G00765)-RELATED-RELATED"/>
    <property type="match status" value="1"/>
</dbReference>
<protein>
    <submittedName>
        <fullName evidence="2">GNAT family N-acetyltransferase</fullName>
        <ecNumber evidence="2">2.3.-.-</ecNumber>
    </submittedName>
</protein>
<accession>A0ABV7Y898</accession>
<dbReference type="GO" id="GO:0016746">
    <property type="term" value="F:acyltransferase activity"/>
    <property type="evidence" value="ECO:0007669"/>
    <property type="project" value="UniProtKB-KW"/>
</dbReference>
<reference evidence="3" key="1">
    <citation type="journal article" date="2019" name="Int. J. Syst. Evol. Microbiol.">
        <title>The Global Catalogue of Microorganisms (GCM) 10K type strain sequencing project: providing services to taxonomists for standard genome sequencing and annotation.</title>
        <authorList>
            <consortium name="The Broad Institute Genomics Platform"/>
            <consortium name="The Broad Institute Genome Sequencing Center for Infectious Disease"/>
            <person name="Wu L."/>
            <person name="Ma J."/>
        </authorList>
    </citation>
    <scope>NUCLEOTIDE SEQUENCE [LARGE SCALE GENOMIC DNA]</scope>
    <source>
        <strain evidence="3">CGMCC 4.7241</strain>
    </source>
</reference>
<sequence>MLADYLPTYRLRLRTERLELRLPDFDDFAALADVAAAGIHGPGVRPYLTSWAQDPPVERGRTAILWNLRLLAQCSPEKWNLPFVTVLDGAVIGKQEIVATDFKVTREAATGSWLGIAHHGKGLGTEMRAAALELMFTGLGAEYALSDSLDGNPPSEGVSRKLGYRPDGIEHQVANGERLLSRRWRLSREDWLAHRRYEVAIEGLDDDVRAMLGAEEHGRAG</sequence>
<gene>
    <name evidence="2" type="ORF">ACFOUW_09415</name>
</gene>
<dbReference type="Pfam" id="PF13302">
    <property type="entry name" value="Acetyltransf_3"/>
    <property type="match status" value="1"/>
</dbReference>
<dbReference type="EMBL" id="JBHRZH010000006">
    <property type="protein sequence ID" value="MFC3761059.1"/>
    <property type="molecule type" value="Genomic_DNA"/>
</dbReference>
<evidence type="ECO:0000313" key="2">
    <source>
        <dbReference type="EMBL" id="MFC3761059.1"/>
    </source>
</evidence>
<dbReference type="SUPFAM" id="SSF55729">
    <property type="entry name" value="Acyl-CoA N-acyltransferases (Nat)"/>
    <property type="match status" value="1"/>
</dbReference>
<dbReference type="Proteomes" id="UP001595699">
    <property type="component" value="Unassembled WGS sequence"/>
</dbReference>
<comment type="caution">
    <text evidence="2">The sequence shown here is derived from an EMBL/GenBank/DDBJ whole genome shotgun (WGS) entry which is preliminary data.</text>
</comment>
<keyword evidence="2" id="KW-0808">Transferase</keyword>
<dbReference type="InterPro" id="IPR000182">
    <property type="entry name" value="GNAT_dom"/>
</dbReference>
<keyword evidence="3" id="KW-1185">Reference proteome</keyword>
<dbReference type="InterPro" id="IPR051531">
    <property type="entry name" value="N-acetyltransferase"/>
</dbReference>
<dbReference type="EC" id="2.3.-.-" evidence="2"/>
<keyword evidence="2" id="KW-0012">Acyltransferase</keyword>
<evidence type="ECO:0000313" key="3">
    <source>
        <dbReference type="Proteomes" id="UP001595699"/>
    </source>
</evidence>
<evidence type="ECO:0000259" key="1">
    <source>
        <dbReference type="Pfam" id="PF13302"/>
    </source>
</evidence>
<dbReference type="InterPro" id="IPR016181">
    <property type="entry name" value="Acyl_CoA_acyltransferase"/>
</dbReference>
<proteinExistence type="predicted"/>
<dbReference type="RefSeq" id="WP_205117283.1">
    <property type="nucleotide sequence ID" value="NZ_JAFBCM010000001.1"/>
</dbReference>
<name>A0ABV7Y898_9ACTN</name>
<feature type="domain" description="N-acetyltransferase" evidence="1">
    <location>
        <begin position="17"/>
        <end position="165"/>
    </location>
</feature>
<organism evidence="2 3">
    <name type="scientific">Tenggerimyces flavus</name>
    <dbReference type="NCBI Taxonomy" id="1708749"/>
    <lineage>
        <taxon>Bacteria</taxon>
        <taxon>Bacillati</taxon>
        <taxon>Actinomycetota</taxon>
        <taxon>Actinomycetes</taxon>
        <taxon>Propionibacteriales</taxon>
        <taxon>Nocardioidaceae</taxon>
        <taxon>Tenggerimyces</taxon>
    </lineage>
</organism>